<sequence>MNASSKNSSSWEECFHPNGWKYLYHPELHAISGSNHPKVNNSTYPKALDSTFDVLLDQDGEVKLIVDHHQRYAASTLKEVQDIREEMDKRRVAYWKFMCDFPAHRPLQDCGAVGGAHSSANSKCDAFHSAKQVLNFFQMDLLRRRSDSEAPFTLEQCTELLTYLNAYEEPDITFTTFPGIPSQISAFTALISWILWTGVKHKIRHNYGGYMMGETEQLQHQPSCTVTCTNILFQFVSSTLLFGAPRSHYERISTALSTMELQDRTDSWTAFLARYDQELTVSNLGSTVLLSSSSAFLAVPGIDNFTRIVTLISIILTLGSVMTGLYLQWQTGKVRFKDIDVNKRALALVFSIPFAALVWSIILFTASVIMYSVLGTLNSPATFGSATWIPTLTVSCVFAVIVGAVVFIFRIVRYKHSRNPEALLGV</sequence>
<proteinExistence type="predicted"/>
<feature type="transmembrane region" description="Helical" evidence="1">
    <location>
        <begin position="386"/>
        <end position="409"/>
    </location>
</feature>
<dbReference type="AlphaFoldDB" id="A0A6A4HIK4"/>
<keyword evidence="1" id="KW-0812">Transmembrane</keyword>
<organism evidence="2 3">
    <name type="scientific">Gymnopus androsaceus JB14</name>
    <dbReference type="NCBI Taxonomy" id="1447944"/>
    <lineage>
        <taxon>Eukaryota</taxon>
        <taxon>Fungi</taxon>
        <taxon>Dikarya</taxon>
        <taxon>Basidiomycota</taxon>
        <taxon>Agaricomycotina</taxon>
        <taxon>Agaricomycetes</taxon>
        <taxon>Agaricomycetidae</taxon>
        <taxon>Agaricales</taxon>
        <taxon>Marasmiineae</taxon>
        <taxon>Omphalotaceae</taxon>
        <taxon>Gymnopus</taxon>
    </lineage>
</organism>
<evidence type="ECO:0000313" key="2">
    <source>
        <dbReference type="EMBL" id="KAE9398359.1"/>
    </source>
</evidence>
<reference evidence="2" key="1">
    <citation type="journal article" date="2019" name="Environ. Microbiol.">
        <title>Fungal ecological strategies reflected in gene transcription - a case study of two litter decomposers.</title>
        <authorList>
            <person name="Barbi F."/>
            <person name="Kohler A."/>
            <person name="Barry K."/>
            <person name="Baskaran P."/>
            <person name="Daum C."/>
            <person name="Fauchery L."/>
            <person name="Ihrmark K."/>
            <person name="Kuo A."/>
            <person name="LaButti K."/>
            <person name="Lipzen A."/>
            <person name="Morin E."/>
            <person name="Grigoriev I.V."/>
            <person name="Henrissat B."/>
            <person name="Lindahl B."/>
            <person name="Martin F."/>
        </authorList>
    </citation>
    <scope>NUCLEOTIDE SEQUENCE</scope>
    <source>
        <strain evidence="2">JB14</strain>
    </source>
</reference>
<dbReference type="EMBL" id="ML769484">
    <property type="protein sequence ID" value="KAE9398359.1"/>
    <property type="molecule type" value="Genomic_DNA"/>
</dbReference>
<dbReference type="Proteomes" id="UP000799118">
    <property type="component" value="Unassembled WGS sequence"/>
</dbReference>
<name>A0A6A4HIK4_9AGAR</name>
<feature type="transmembrane region" description="Helical" evidence="1">
    <location>
        <begin position="308"/>
        <end position="327"/>
    </location>
</feature>
<evidence type="ECO:0000256" key="1">
    <source>
        <dbReference type="SAM" id="Phobius"/>
    </source>
</evidence>
<gene>
    <name evidence="2" type="ORF">BT96DRAFT_976481</name>
</gene>
<keyword evidence="1" id="KW-0472">Membrane</keyword>
<keyword evidence="3" id="KW-1185">Reference proteome</keyword>
<protein>
    <submittedName>
        <fullName evidence="2">Uncharacterized protein</fullName>
    </submittedName>
</protein>
<accession>A0A6A4HIK4</accession>
<feature type="transmembrane region" description="Helical" evidence="1">
    <location>
        <begin position="348"/>
        <end position="374"/>
    </location>
</feature>
<dbReference type="OrthoDB" id="3208379at2759"/>
<evidence type="ECO:0000313" key="3">
    <source>
        <dbReference type="Proteomes" id="UP000799118"/>
    </source>
</evidence>
<keyword evidence="1" id="KW-1133">Transmembrane helix</keyword>